<dbReference type="InterPro" id="IPR014729">
    <property type="entry name" value="Rossmann-like_a/b/a_fold"/>
</dbReference>
<name>A0A829H756_LACPA</name>
<protein>
    <submittedName>
        <fullName evidence="1">Nucleotidyltransferase</fullName>
    </submittedName>
</protein>
<dbReference type="GO" id="GO:0016740">
    <property type="term" value="F:transferase activity"/>
    <property type="evidence" value="ECO:0007669"/>
    <property type="project" value="UniProtKB-KW"/>
</dbReference>
<organism evidence="1 2">
    <name type="scientific">Lacticaseibacillus paracasei subsp. paracasei Lpp41</name>
    <dbReference type="NCBI Taxonomy" id="1256208"/>
    <lineage>
        <taxon>Bacteria</taxon>
        <taxon>Bacillati</taxon>
        <taxon>Bacillota</taxon>
        <taxon>Bacilli</taxon>
        <taxon>Lactobacillales</taxon>
        <taxon>Lactobacillaceae</taxon>
        <taxon>Lacticaseibacillus</taxon>
    </lineage>
</organism>
<evidence type="ECO:0000313" key="1">
    <source>
        <dbReference type="EMBL" id="EPC73395.1"/>
    </source>
</evidence>
<proteinExistence type="predicted"/>
<dbReference type="Pfam" id="PF05636">
    <property type="entry name" value="HIGH_NTase1"/>
    <property type="match status" value="1"/>
</dbReference>
<dbReference type="Proteomes" id="UP000014244">
    <property type="component" value="Unassembled WGS sequence"/>
</dbReference>
<reference evidence="1 2" key="1">
    <citation type="journal article" date="2013" name="PLoS ONE">
        <title>Lactobacillus paracasei comparative genomics: towards species pan-genome definition and exploitation of diversity.</title>
        <authorList>
            <person name="Smokvina T."/>
            <person name="Wels M."/>
            <person name="Polka J."/>
            <person name="Chervaux C."/>
            <person name="Brisse S."/>
            <person name="Boekhorst J."/>
            <person name="van Hylckama Vlieg J.E."/>
            <person name="Siezen R.J."/>
        </authorList>
    </citation>
    <scope>NUCLEOTIDE SEQUENCE [LARGE SCALE GENOMIC DNA]</scope>
    <source>
        <strain evidence="1 2">Lpp41</strain>
    </source>
</reference>
<dbReference type="Gene3D" id="3.40.50.620">
    <property type="entry name" value="HUPs"/>
    <property type="match status" value="1"/>
</dbReference>
<feature type="non-terminal residue" evidence="1">
    <location>
        <position position="47"/>
    </location>
</feature>
<comment type="caution">
    <text evidence="1">The sequence shown here is derived from an EMBL/GenBank/DDBJ whole genome shotgun (WGS) entry which is preliminary data.</text>
</comment>
<sequence>MQTVGMIAEFNPFHTGHAYALALSAKAGASRCCRCRDVWYYVQRGEP</sequence>
<dbReference type="AlphaFoldDB" id="A0A829H756"/>
<dbReference type="EMBL" id="ANKE01000327">
    <property type="protein sequence ID" value="EPC73395.1"/>
    <property type="molecule type" value="Genomic_DNA"/>
</dbReference>
<accession>A0A829H756</accession>
<keyword evidence="1" id="KW-0808">Transferase</keyword>
<gene>
    <name evidence="1" type="ORF">Lpp41_07230</name>
</gene>
<dbReference type="InterPro" id="IPR008513">
    <property type="entry name" value="tRNA(Met)_cyd_acetate_ligase"/>
</dbReference>
<evidence type="ECO:0000313" key="2">
    <source>
        <dbReference type="Proteomes" id="UP000014244"/>
    </source>
</evidence>